<accession>A0A5P2FXM1</accession>
<keyword evidence="4" id="KW-0675">Receptor</keyword>
<protein>
    <submittedName>
        <fullName evidence="4">TonB-dependent receptor</fullName>
    </submittedName>
</protein>
<keyword evidence="1" id="KW-0813">Transport</keyword>
<dbReference type="GO" id="GO:0009279">
    <property type="term" value="C:cell outer membrane"/>
    <property type="evidence" value="ECO:0007669"/>
    <property type="project" value="UniProtKB-SubCell"/>
</dbReference>
<evidence type="ECO:0000313" key="4">
    <source>
        <dbReference type="EMBL" id="QES87138.1"/>
    </source>
</evidence>
<feature type="signal peptide" evidence="2">
    <location>
        <begin position="1"/>
        <end position="31"/>
    </location>
</feature>
<gene>
    <name evidence="4" type="ORF">E0W69_000105</name>
</gene>
<reference evidence="4 5" key="1">
    <citation type="submission" date="2019-09" db="EMBL/GenBank/DDBJ databases">
        <title>Complete genome sequence of Arachidicoccus sp. B3-10 isolated from apple orchard soil.</title>
        <authorList>
            <person name="Kim H.S."/>
            <person name="Han K.-I."/>
            <person name="Suh M.K."/>
            <person name="Lee K.C."/>
            <person name="Eom M.K."/>
            <person name="Kim J.-S."/>
            <person name="Kang S.W."/>
            <person name="Sin Y."/>
            <person name="Lee J.-S."/>
        </authorList>
    </citation>
    <scope>NUCLEOTIDE SEQUENCE [LARGE SCALE GENOMIC DNA]</scope>
    <source>
        <strain evidence="4 5">B3-10</strain>
    </source>
</reference>
<dbReference type="Gene3D" id="2.170.130.10">
    <property type="entry name" value="TonB-dependent receptor, plug domain"/>
    <property type="match status" value="1"/>
</dbReference>
<dbReference type="AlphaFoldDB" id="A0A5P2FXM1"/>
<evidence type="ECO:0000256" key="1">
    <source>
        <dbReference type="PROSITE-ProRule" id="PRU01360"/>
    </source>
</evidence>
<evidence type="ECO:0000256" key="2">
    <source>
        <dbReference type="SAM" id="SignalP"/>
    </source>
</evidence>
<dbReference type="KEGG" id="arac:E0W69_000105"/>
<dbReference type="InterPro" id="IPR012910">
    <property type="entry name" value="Plug_dom"/>
</dbReference>
<dbReference type="EMBL" id="CP044016">
    <property type="protein sequence ID" value="QES87138.1"/>
    <property type="molecule type" value="Genomic_DNA"/>
</dbReference>
<dbReference type="PROSITE" id="PS52016">
    <property type="entry name" value="TONB_DEPENDENT_REC_3"/>
    <property type="match status" value="1"/>
</dbReference>
<dbReference type="Pfam" id="PF07715">
    <property type="entry name" value="Plug"/>
    <property type="match status" value="1"/>
</dbReference>
<dbReference type="FunFam" id="2.170.130.10:FF:000003">
    <property type="entry name" value="SusC/RagA family TonB-linked outer membrane protein"/>
    <property type="match status" value="1"/>
</dbReference>
<comment type="subcellular location">
    <subcellularLocation>
        <location evidence="1">Cell outer membrane</location>
        <topology evidence="1">Multi-pass membrane protein</topology>
    </subcellularLocation>
</comment>
<proteinExistence type="inferred from homology"/>
<dbReference type="InterPro" id="IPR023997">
    <property type="entry name" value="TonB-dep_OMP_SusC/RagA_CS"/>
</dbReference>
<dbReference type="NCBIfam" id="TIGR04057">
    <property type="entry name" value="SusC_RagA_signa"/>
    <property type="match status" value="1"/>
</dbReference>
<organism evidence="4 5">
    <name type="scientific">Rhizosphaericola mali</name>
    <dbReference type="NCBI Taxonomy" id="2545455"/>
    <lineage>
        <taxon>Bacteria</taxon>
        <taxon>Pseudomonadati</taxon>
        <taxon>Bacteroidota</taxon>
        <taxon>Chitinophagia</taxon>
        <taxon>Chitinophagales</taxon>
        <taxon>Chitinophagaceae</taxon>
        <taxon>Rhizosphaericola</taxon>
    </lineage>
</organism>
<evidence type="ECO:0000313" key="5">
    <source>
        <dbReference type="Proteomes" id="UP000292424"/>
    </source>
</evidence>
<dbReference type="OrthoDB" id="601197at2"/>
<sequence length="1048" mass="115387">MTLKKLRLAVCFVFSILCTFFIFCFSTKANAQEKITITGTVRDNLNAIVNGASITNLNSHKVVLTSSSGTFSIDAHRGDSLKASYIGYQDIVWKFTDLINYDLVLNASSGSLNDVVVTGFGQKERKSSLVGSIATVNAQDLQHPVANLSTMLAGRIAGVVGVQRSGLPGSNSADIWIRGIQSFGSNPTGPLIIVDGVQGRNINDYDPEDIQSFSVLKDAAATALYGSLGANGVILITTKRGSEAKSQIMGQFLQGITTFTKLPKMADAGTFMNLKNEAEEASGYAPSYTQDYIDSTLDPNANHYVYPNVDWFKQVFKSSSMNRKATVSATGGSDNTQYYVSLNYYDETSMIKQDPSQSQYNAGTRFSRYNFTSNVDMRWTKTTKFSLSIQGYITSFNQPGTGAGGSNYTLGSSSGAQAAFSDAMNASPVRVPAFYPGNLVAGVAEGSTPSPNPWASVTQTGYDNIYTSQLNSTLSLQQDFGFWVKGLSANAQYSFDNESQNENYRTRQRSIWYLNQAQPYNADGTLNLQEVIAGSDNLNFGRLSAGNRQNTLQGQINYSRSFGEHHVTGMLVYNQLSSVDPYQSSYTAYIPHHQQNYAAKLGYSYKNTYLFEFNLGYNGSEDYAPNKRFGWFPAPGVSWIVSNEDFFKPLSKVFQYFKVRYTDGLSGAPGTGLRFGYLTFVTTGANGASFGTASSLVNYSGVNISQYGANVQWAVSHTRDLGVDFHTANDHLQFVLDYFHSHRTKVFLSRADFPDYAGLQYQPVGNLGVVDASGFEGQVTLTPIKIGKNMTLGFNGTFTYNTNKLVDDDEPSYADPYQDRKGHNINAQYGYIADGLFKNQAQIDNSADQSALGGNPRPGDIKYKDLNGDGVINQYDQTKISNGDVPKWIAGAGFNFTYGDFYISAFFQANIGSYRTLSGIAQSPFAMSDDGNVFANATDRWTPENPIENPFYPRLGYGSNANANNDVASTWWVKNISFVRFKTLDIGYNFKNRSWMKSMGMRNLQVYFDGINLMYWSPFKLWDPELNTGNGNVYPNTRNLSIGVRANF</sequence>
<keyword evidence="1" id="KW-1134">Transmembrane beta strand</keyword>
<comment type="similarity">
    <text evidence="1">Belongs to the TonB-dependent receptor family.</text>
</comment>
<keyword evidence="1" id="KW-0812">Transmembrane</keyword>
<dbReference type="NCBIfam" id="TIGR04056">
    <property type="entry name" value="OMP_RagA_SusC"/>
    <property type="match status" value="1"/>
</dbReference>
<keyword evidence="2" id="KW-0732">Signal</keyword>
<dbReference type="InterPro" id="IPR039426">
    <property type="entry name" value="TonB-dep_rcpt-like"/>
</dbReference>
<keyword evidence="1" id="KW-0472">Membrane</keyword>
<dbReference type="SUPFAM" id="SSF56935">
    <property type="entry name" value="Porins"/>
    <property type="match status" value="1"/>
</dbReference>
<feature type="domain" description="TonB-dependent receptor plug" evidence="3">
    <location>
        <begin position="126"/>
        <end position="233"/>
    </location>
</feature>
<keyword evidence="1" id="KW-0998">Cell outer membrane</keyword>
<dbReference type="InterPro" id="IPR023996">
    <property type="entry name" value="TonB-dep_OMP_SusC/RagA"/>
</dbReference>
<dbReference type="InterPro" id="IPR008969">
    <property type="entry name" value="CarboxyPept-like_regulatory"/>
</dbReference>
<dbReference type="InterPro" id="IPR037066">
    <property type="entry name" value="Plug_dom_sf"/>
</dbReference>
<name>A0A5P2FXM1_9BACT</name>
<keyword evidence="5" id="KW-1185">Reference proteome</keyword>
<evidence type="ECO:0000259" key="3">
    <source>
        <dbReference type="Pfam" id="PF07715"/>
    </source>
</evidence>
<dbReference type="Proteomes" id="UP000292424">
    <property type="component" value="Chromosome"/>
</dbReference>
<feature type="chain" id="PRO_5024339505" evidence="2">
    <location>
        <begin position="32"/>
        <end position="1048"/>
    </location>
</feature>
<dbReference type="SUPFAM" id="SSF49464">
    <property type="entry name" value="Carboxypeptidase regulatory domain-like"/>
    <property type="match status" value="1"/>
</dbReference>